<dbReference type="Gene3D" id="2.60.40.4330">
    <property type="entry name" value="Kinesin-like protein Kif23, Arf6-interacting domain"/>
    <property type="match status" value="1"/>
</dbReference>
<keyword evidence="7 12" id="KW-0175">Coiled coil</keyword>
<dbReference type="Pfam" id="PF00225">
    <property type="entry name" value="Kinesin"/>
    <property type="match status" value="1"/>
</dbReference>
<dbReference type="Pfam" id="PF16540">
    <property type="entry name" value="MKLP1_Arf_bdg"/>
    <property type="match status" value="1"/>
</dbReference>
<dbReference type="EMBL" id="LNIX01000004">
    <property type="protein sequence ID" value="OXA55895.1"/>
    <property type="molecule type" value="Genomic_DNA"/>
</dbReference>
<dbReference type="GO" id="GO:0008574">
    <property type="term" value="F:plus-end-directed microtubule motor activity"/>
    <property type="evidence" value="ECO:0007669"/>
    <property type="project" value="TreeGrafter"/>
</dbReference>
<feature type="binding site" evidence="10">
    <location>
        <begin position="182"/>
        <end position="189"/>
    </location>
    <ligand>
        <name>ATP</name>
        <dbReference type="ChEBI" id="CHEBI:30616"/>
    </ligand>
</feature>
<evidence type="ECO:0000256" key="12">
    <source>
        <dbReference type="SAM" id="Coils"/>
    </source>
</evidence>
<evidence type="ECO:0000256" key="10">
    <source>
        <dbReference type="PROSITE-ProRule" id="PRU00283"/>
    </source>
</evidence>
<organism evidence="15 16">
    <name type="scientific">Folsomia candida</name>
    <name type="common">Springtail</name>
    <dbReference type="NCBI Taxonomy" id="158441"/>
    <lineage>
        <taxon>Eukaryota</taxon>
        <taxon>Metazoa</taxon>
        <taxon>Ecdysozoa</taxon>
        <taxon>Arthropoda</taxon>
        <taxon>Hexapoda</taxon>
        <taxon>Collembola</taxon>
        <taxon>Entomobryomorpha</taxon>
        <taxon>Isotomoidea</taxon>
        <taxon>Isotomidae</taxon>
        <taxon>Proisotominae</taxon>
        <taxon>Folsomia</taxon>
    </lineage>
</organism>
<dbReference type="InterPro" id="IPR019821">
    <property type="entry name" value="Kinesin_motor_CS"/>
</dbReference>
<dbReference type="PRINTS" id="PR00380">
    <property type="entry name" value="KINESINHEAVY"/>
</dbReference>
<feature type="region of interest" description="Disordered" evidence="13">
    <location>
        <begin position="61"/>
        <end position="82"/>
    </location>
</feature>
<evidence type="ECO:0000256" key="3">
    <source>
        <dbReference type="ARBA" id="ARBA00022553"/>
    </source>
</evidence>
<keyword evidence="6 10" id="KW-0067">ATP-binding</keyword>
<dbReference type="InterPro" id="IPR047149">
    <property type="entry name" value="KIF11-like"/>
</dbReference>
<dbReference type="PROSITE" id="PS50067">
    <property type="entry name" value="KINESIN_MOTOR_2"/>
    <property type="match status" value="1"/>
</dbReference>
<dbReference type="PANTHER" id="PTHR47970:SF29">
    <property type="entry name" value="KINESIN FAMILY MEMBER 20B"/>
    <property type="match status" value="1"/>
</dbReference>
<dbReference type="InterPro" id="IPR032384">
    <property type="entry name" value="Kif23_Arf-bd"/>
</dbReference>
<dbReference type="OrthoDB" id="2403182at2759"/>
<evidence type="ECO:0000256" key="6">
    <source>
        <dbReference type="ARBA" id="ARBA00022840"/>
    </source>
</evidence>
<keyword evidence="2" id="KW-0963">Cytoplasm</keyword>
<proteinExistence type="inferred from homology"/>
<dbReference type="Gene3D" id="3.40.850.10">
    <property type="entry name" value="Kinesin motor domain"/>
    <property type="match status" value="1"/>
</dbReference>
<keyword evidence="9" id="KW-0206">Cytoskeleton</keyword>
<dbReference type="GO" id="GO:0005524">
    <property type="term" value="F:ATP binding"/>
    <property type="evidence" value="ECO:0007669"/>
    <property type="project" value="UniProtKB-UniRule"/>
</dbReference>
<evidence type="ECO:0000256" key="7">
    <source>
        <dbReference type="ARBA" id="ARBA00023054"/>
    </source>
</evidence>
<evidence type="ECO:0000256" key="9">
    <source>
        <dbReference type="ARBA" id="ARBA00023212"/>
    </source>
</evidence>
<keyword evidence="3" id="KW-0597">Phosphoprotein</keyword>
<evidence type="ECO:0000256" key="1">
    <source>
        <dbReference type="ARBA" id="ARBA00004186"/>
    </source>
</evidence>
<dbReference type="PROSITE" id="PS00411">
    <property type="entry name" value="KINESIN_MOTOR_1"/>
    <property type="match status" value="1"/>
</dbReference>
<gene>
    <name evidence="15" type="ORF">Fcan01_09510</name>
</gene>
<feature type="domain" description="Kinesin motor" evidence="14">
    <location>
        <begin position="97"/>
        <end position="513"/>
    </location>
</feature>
<evidence type="ECO:0000256" key="5">
    <source>
        <dbReference type="ARBA" id="ARBA00022741"/>
    </source>
</evidence>
<comment type="similarity">
    <text evidence="10 11">Belongs to the TRAFAC class myosin-kinesin ATPase superfamily. Kinesin family.</text>
</comment>
<keyword evidence="4 11" id="KW-0493">Microtubule</keyword>
<reference evidence="15 16" key="1">
    <citation type="submission" date="2015-12" db="EMBL/GenBank/DDBJ databases">
        <title>The genome of Folsomia candida.</title>
        <authorList>
            <person name="Faddeeva A."/>
            <person name="Derks M.F."/>
            <person name="Anvar Y."/>
            <person name="Smit S."/>
            <person name="Van Straalen N."/>
            <person name="Roelofs D."/>
        </authorList>
    </citation>
    <scope>NUCLEOTIDE SEQUENCE [LARGE SCALE GENOMIC DNA]</scope>
    <source>
        <strain evidence="15 16">VU population</strain>
        <tissue evidence="15">Whole body</tissue>
    </source>
</reference>
<evidence type="ECO:0000313" key="16">
    <source>
        <dbReference type="Proteomes" id="UP000198287"/>
    </source>
</evidence>
<evidence type="ECO:0000313" key="15">
    <source>
        <dbReference type="EMBL" id="OXA55895.1"/>
    </source>
</evidence>
<dbReference type="InterPro" id="IPR027417">
    <property type="entry name" value="P-loop_NTPase"/>
</dbReference>
<keyword evidence="16" id="KW-1185">Reference proteome</keyword>
<dbReference type="Proteomes" id="UP000198287">
    <property type="component" value="Unassembled WGS sequence"/>
</dbReference>
<comment type="subcellular location">
    <subcellularLocation>
        <location evidence="1">Cytoplasm</location>
        <location evidence="1">Cytoskeleton</location>
        <location evidence="1">Spindle</location>
    </subcellularLocation>
</comment>
<dbReference type="GO" id="GO:0051231">
    <property type="term" value="P:spindle elongation"/>
    <property type="evidence" value="ECO:0007669"/>
    <property type="project" value="TreeGrafter"/>
</dbReference>
<dbReference type="GO" id="GO:0007018">
    <property type="term" value="P:microtubule-based movement"/>
    <property type="evidence" value="ECO:0007669"/>
    <property type="project" value="InterPro"/>
</dbReference>
<dbReference type="SUPFAM" id="SSF52540">
    <property type="entry name" value="P-loop containing nucleoside triphosphate hydrolases"/>
    <property type="match status" value="1"/>
</dbReference>
<dbReference type="GO" id="GO:0072686">
    <property type="term" value="C:mitotic spindle"/>
    <property type="evidence" value="ECO:0007669"/>
    <property type="project" value="TreeGrafter"/>
</dbReference>
<dbReference type="AlphaFoldDB" id="A0A226EEB6"/>
<dbReference type="InterPro" id="IPR036961">
    <property type="entry name" value="Kinesin_motor_dom_sf"/>
</dbReference>
<protein>
    <recommendedName>
        <fullName evidence="11">Kinesin-like protein</fullName>
    </recommendedName>
</protein>
<evidence type="ECO:0000259" key="14">
    <source>
        <dbReference type="PROSITE" id="PS50067"/>
    </source>
</evidence>
<evidence type="ECO:0000256" key="4">
    <source>
        <dbReference type="ARBA" id="ARBA00022701"/>
    </source>
</evidence>
<comment type="caution">
    <text evidence="15">The sequence shown here is derived from an EMBL/GenBank/DDBJ whole genome shotgun (WGS) entry which is preliminary data.</text>
</comment>
<dbReference type="InterPro" id="IPR001752">
    <property type="entry name" value="Kinesin_motor_dom"/>
</dbReference>
<accession>A0A226EEB6</accession>
<dbReference type="GO" id="GO:0008017">
    <property type="term" value="F:microtubule binding"/>
    <property type="evidence" value="ECO:0007669"/>
    <property type="project" value="InterPro"/>
</dbReference>
<sequence>MGRKRSHKALNEEDGSEGTGSGSDRQDRPSGCVQQVKKLVGMYTPNRKGAISNLSIAKTPGSAISRRMGPPRNFPSTPKSGLRSGPLFTAIKQEQDPIQVYCRVKPLEVGDGCLEIRNDTEIALLPPDNPVYWRQNQAKEGHYTFSRIFHETMTQAEVFEEVALPMVADFIQGKNALLFAYGVTGSGKTYTMSGTARECGIMPRCLDVIFNSIDAYKATKFVFKSDRLNGFESQSKADAMRERQKEINEKIKESGRIGTPRTRARNHANDIDNFTHRKKDETSVPVKATDCFYSVFITHIEIYNNLVYDLLDETPIDTGKKIALQSKMLREGSNRNVYVNGVTEVEVESPEEAVEVFQRGLRRRRIAHTALNTESSRSHSIFNIRLVRAPSDSEGEEASDNKDNILISQLSLVDLAGSERYCRTQATGDRLKEAGNINNSLMNLRKCMDILRENQQNGTSRVVPFRDSKLTHFLKNYFEGEGRVRMILCVNPRQEDYDENFHVLSFAEQAQEVQITRPQEKKIVDLQTPGRNRANELYKESVRQLIAENVVGGLGLPKTDTGFVFLNLPIPICHITKSNEAEVLATLKKALEIRLQGQDELRKRINNEQEAFRSMLVSMERENETLKHENGTIKIKFQTLSEEKTKNETVLRQMMQEKNQLQVKYDEQDKVIQRMEEELADLRMQFHQRDVQHFKEKQSLKSDLELQRELGDLKRQRQSLREERKMKAEFREKDKTLAKVRQLVSSVDLTEATRRSSRSRHRVLEESLSSTSSEPDMTAVTRARNSGVRTRTPSAPPSGPSIAQTRKALGIPNTHRPRARSTDQDIWIEHVTGLATKEGTVMQPCMKKKKSVTKLTNVEDISSKASKYCLRTAEQDSEGEIETRLYKGDVMGTVGGGAQVVFNDVEVLRQESPISPKKRRSSALVQVGISTSSPFRNRSIHYDENAEDIADRCRQGVGSTMLNKRARPT</sequence>
<dbReference type="InterPro" id="IPR038105">
    <property type="entry name" value="Kif23_Arf-bd_sf"/>
</dbReference>
<feature type="region of interest" description="Disordered" evidence="13">
    <location>
        <begin position="1"/>
        <end position="32"/>
    </location>
</feature>
<name>A0A226EEB6_FOLCA</name>
<keyword evidence="5 10" id="KW-0547">Nucleotide-binding</keyword>
<evidence type="ECO:0000256" key="8">
    <source>
        <dbReference type="ARBA" id="ARBA00023175"/>
    </source>
</evidence>
<dbReference type="GO" id="GO:0005876">
    <property type="term" value="C:spindle microtubule"/>
    <property type="evidence" value="ECO:0007669"/>
    <property type="project" value="TreeGrafter"/>
</dbReference>
<dbReference type="SMART" id="SM00129">
    <property type="entry name" value="KISc"/>
    <property type="match status" value="1"/>
</dbReference>
<feature type="region of interest" description="Disordered" evidence="13">
    <location>
        <begin position="749"/>
        <end position="805"/>
    </location>
</feature>
<evidence type="ECO:0000256" key="13">
    <source>
        <dbReference type="SAM" id="MobiDB-lite"/>
    </source>
</evidence>
<dbReference type="GO" id="GO:0090307">
    <property type="term" value="P:mitotic spindle assembly"/>
    <property type="evidence" value="ECO:0007669"/>
    <property type="project" value="TreeGrafter"/>
</dbReference>
<evidence type="ECO:0000256" key="11">
    <source>
        <dbReference type="RuleBase" id="RU000394"/>
    </source>
</evidence>
<dbReference type="PANTHER" id="PTHR47970">
    <property type="entry name" value="KINESIN-LIKE PROTEIN KIF11"/>
    <property type="match status" value="1"/>
</dbReference>
<dbReference type="OMA" id="INPRIED"/>
<dbReference type="STRING" id="158441.A0A226EEB6"/>
<dbReference type="GO" id="GO:0005634">
    <property type="term" value="C:nucleus"/>
    <property type="evidence" value="ECO:0007669"/>
    <property type="project" value="TreeGrafter"/>
</dbReference>
<keyword evidence="8 10" id="KW-0505">Motor protein</keyword>
<feature type="coiled-coil region" evidence="12">
    <location>
        <begin position="640"/>
        <end position="733"/>
    </location>
</feature>
<evidence type="ECO:0000256" key="2">
    <source>
        <dbReference type="ARBA" id="ARBA00022490"/>
    </source>
</evidence>
<feature type="compositionally biased region" description="Polar residues" evidence="13">
    <location>
        <begin position="783"/>
        <end position="793"/>
    </location>
</feature>